<dbReference type="EC" id="6.3.4.19" evidence="8"/>
<dbReference type="InterPro" id="IPR020825">
    <property type="entry name" value="Phe-tRNA_synthase-like_B3/B4"/>
</dbReference>
<name>A0A1G9XQZ0_9FIRM</name>
<dbReference type="Gene3D" id="3.40.50.620">
    <property type="entry name" value="HUPs"/>
    <property type="match status" value="1"/>
</dbReference>
<evidence type="ECO:0000256" key="1">
    <source>
        <dbReference type="ARBA" id="ARBA00004496"/>
    </source>
</evidence>
<dbReference type="RefSeq" id="WP_083330312.1">
    <property type="nucleotide sequence ID" value="NZ_FNHZ01000004.1"/>
</dbReference>
<dbReference type="OrthoDB" id="9807403at2"/>
<dbReference type="InterPro" id="IPR012796">
    <property type="entry name" value="Lysidine-tRNA-synth_C"/>
</dbReference>
<evidence type="ECO:0000256" key="4">
    <source>
        <dbReference type="ARBA" id="ARBA00022694"/>
    </source>
</evidence>
<keyword evidence="2 8" id="KW-0963">Cytoplasm</keyword>
<dbReference type="GO" id="GO:0005524">
    <property type="term" value="F:ATP binding"/>
    <property type="evidence" value="ECO:0007669"/>
    <property type="project" value="UniProtKB-UniRule"/>
</dbReference>
<dbReference type="AlphaFoldDB" id="A0A1G9XQZ0"/>
<evidence type="ECO:0000256" key="7">
    <source>
        <dbReference type="ARBA" id="ARBA00048539"/>
    </source>
</evidence>
<dbReference type="SMART" id="SM00977">
    <property type="entry name" value="TilS_C"/>
    <property type="match status" value="1"/>
</dbReference>
<comment type="domain">
    <text evidence="8">The N-terminal region contains the highly conserved SGGXDS motif, predicted to be a P-loop motif involved in ATP binding.</text>
</comment>
<dbReference type="Pfam" id="PF11734">
    <property type="entry name" value="TilS_C"/>
    <property type="match status" value="1"/>
</dbReference>
<dbReference type="InterPro" id="IPR012094">
    <property type="entry name" value="tRNA_Ile_lys_synt"/>
</dbReference>
<reference evidence="11" key="1">
    <citation type="submission" date="2016-10" db="EMBL/GenBank/DDBJ databases">
        <authorList>
            <person name="Varghese N."/>
            <person name="Submissions S."/>
        </authorList>
    </citation>
    <scope>NUCLEOTIDE SEQUENCE [LARGE SCALE GENOMIC DNA]</scope>
    <source>
        <strain evidence="11">M83</strain>
    </source>
</reference>
<comment type="catalytic activity">
    <reaction evidence="7 8">
        <text>cytidine(34) in tRNA(Ile2) + L-lysine + ATP = lysidine(34) in tRNA(Ile2) + AMP + diphosphate + H(+)</text>
        <dbReference type="Rhea" id="RHEA:43744"/>
        <dbReference type="Rhea" id="RHEA-COMP:10625"/>
        <dbReference type="Rhea" id="RHEA-COMP:10670"/>
        <dbReference type="ChEBI" id="CHEBI:15378"/>
        <dbReference type="ChEBI" id="CHEBI:30616"/>
        <dbReference type="ChEBI" id="CHEBI:32551"/>
        <dbReference type="ChEBI" id="CHEBI:33019"/>
        <dbReference type="ChEBI" id="CHEBI:82748"/>
        <dbReference type="ChEBI" id="CHEBI:83665"/>
        <dbReference type="ChEBI" id="CHEBI:456215"/>
        <dbReference type="EC" id="6.3.4.19"/>
    </reaction>
</comment>
<dbReference type="GO" id="GO:0006400">
    <property type="term" value="P:tRNA modification"/>
    <property type="evidence" value="ECO:0007669"/>
    <property type="project" value="UniProtKB-UniRule"/>
</dbReference>
<gene>
    <name evidence="8" type="primary">tilS</name>
    <name evidence="10" type="ORF">SAMN05216544_1609</name>
</gene>
<dbReference type="Proteomes" id="UP000187651">
    <property type="component" value="Unassembled WGS sequence"/>
</dbReference>
<keyword evidence="4 8" id="KW-0819">tRNA processing</keyword>
<evidence type="ECO:0000256" key="6">
    <source>
        <dbReference type="ARBA" id="ARBA00022840"/>
    </source>
</evidence>
<dbReference type="GO" id="GO:0032267">
    <property type="term" value="F:tRNA(Ile)-lysidine synthase activity"/>
    <property type="evidence" value="ECO:0007669"/>
    <property type="project" value="UniProtKB-EC"/>
</dbReference>
<dbReference type="GO" id="GO:0005737">
    <property type="term" value="C:cytoplasm"/>
    <property type="evidence" value="ECO:0007669"/>
    <property type="project" value="UniProtKB-SubCell"/>
</dbReference>
<dbReference type="NCBIfam" id="TIGR02432">
    <property type="entry name" value="lysidine_TilS_N"/>
    <property type="match status" value="1"/>
</dbReference>
<evidence type="ECO:0000259" key="9">
    <source>
        <dbReference type="SMART" id="SM00977"/>
    </source>
</evidence>
<accession>A0A1G9XQZ0</accession>
<dbReference type="Gene3D" id="3.50.40.10">
    <property type="entry name" value="Phenylalanyl-trna Synthetase, Chain B, domain 3"/>
    <property type="match status" value="1"/>
</dbReference>
<keyword evidence="5 8" id="KW-0547">Nucleotide-binding</keyword>
<keyword evidence="6 8" id="KW-0067">ATP-binding</keyword>
<evidence type="ECO:0000256" key="2">
    <source>
        <dbReference type="ARBA" id="ARBA00022490"/>
    </source>
</evidence>
<sequence>MKLFLRPMNNRVKRVYDFINENNMLESANLIVGLSGGADSICLISILDSFIKDNNLDIHLLAVHVNHGIRENATRDENFVRDFCENKTIDLVVKRIDCIGIAKELGLTVEEAGRLKRYEIFEELAKELDEKIGATTKTTTKTAAKIASKLENFNKPTRIAVAHHQNDQAETILMNMARGTNLKGLRGIKPVRDRIIRPLLCLKRSEIEEYIRENSLSYVVDETNFNNDYTRNSIRNVIIPSFEKNVNSNFVENLSNMASRMQLMEDFIENVTSDSFSKAVLVEGEVYKISLKELACLDRFIANELIYRVLSLAAAAKKDIYEINVKDVYKLVSLETGKEVSLPYGLVARKGYEYIFVEKRHAINIEESQNINIEDNPEKLKLEIDLEALKKTDMENELLIERDFDAFYKGKIIKIRGLKLRLVDNKISIKDYNSDYAKCFDYDKIKSTIVIRYREAGDFLVVDELGHSHKLKNEFINRKIDRDFRKSCLLVCQDNECLWAFGVRRSESALVSDTTKKVLIVEFLL</sequence>
<dbReference type="Pfam" id="PF01171">
    <property type="entry name" value="ATP_bind_3"/>
    <property type="match status" value="2"/>
</dbReference>
<comment type="function">
    <text evidence="8">Ligates lysine onto the cytidine present at position 34 of the AUA codon-specific tRNA(Ile) that contains the anticodon CAU, in an ATP-dependent manner. Cytidine is converted to lysidine, thus changing the amino acid specificity of the tRNA from methionine to isoleucine.</text>
</comment>
<dbReference type="PANTHER" id="PTHR43033">
    <property type="entry name" value="TRNA(ILE)-LYSIDINE SYNTHASE-RELATED"/>
    <property type="match status" value="1"/>
</dbReference>
<dbReference type="CDD" id="cd01992">
    <property type="entry name" value="TilS_N"/>
    <property type="match status" value="1"/>
</dbReference>
<dbReference type="HAMAP" id="MF_01161">
    <property type="entry name" value="tRNA_Ile_lys_synt"/>
    <property type="match status" value="1"/>
</dbReference>
<proteinExistence type="inferred from homology"/>
<evidence type="ECO:0000256" key="5">
    <source>
        <dbReference type="ARBA" id="ARBA00022741"/>
    </source>
</evidence>
<dbReference type="SUPFAM" id="SSF56037">
    <property type="entry name" value="PheT/TilS domain"/>
    <property type="match status" value="1"/>
</dbReference>
<feature type="domain" description="Lysidine-tRNA(Ile) synthetase C-terminal" evidence="9">
    <location>
        <begin position="449"/>
        <end position="521"/>
    </location>
</feature>
<evidence type="ECO:0000256" key="8">
    <source>
        <dbReference type="HAMAP-Rule" id="MF_01161"/>
    </source>
</evidence>
<dbReference type="NCBIfam" id="TIGR02433">
    <property type="entry name" value="lysidine_TilS_C"/>
    <property type="match status" value="1"/>
</dbReference>
<evidence type="ECO:0000313" key="11">
    <source>
        <dbReference type="Proteomes" id="UP000187651"/>
    </source>
</evidence>
<dbReference type="PANTHER" id="PTHR43033:SF1">
    <property type="entry name" value="TRNA(ILE)-LYSIDINE SYNTHASE-RELATED"/>
    <property type="match status" value="1"/>
</dbReference>
<evidence type="ECO:0000313" key="10">
    <source>
        <dbReference type="EMBL" id="SDM99242.1"/>
    </source>
</evidence>
<protein>
    <recommendedName>
        <fullName evidence="8">tRNA(Ile)-lysidine synthase</fullName>
        <ecNumber evidence="8">6.3.4.19</ecNumber>
    </recommendedName>
    <alternativeName>
        <fullName evidence="8">tRNA(Ile)-2-lysyl-cytidine synthase</fullName>
    </alternativeName>
    <alternativeName>
        <fullName evidence="8">tRNA(Ile)-lysidine synthetase</fullName>
    </alternativeName>
</protein>
<evidence type="ECO:0000256" key="3">
    <source>
        <dbReference type="ARBA" id="ARBA00022598"/>
    </source>
</evidence>
<keyword evidence="3 8" id="KW-0436">Ligase</keyword>
<dbReference type="EMBL" id="FNHZ01000004">
    <property type="protein sequence ID" value="SDM99242.1"/>
    <property type="molecule type" value="Genomic_DNA"/>
</dbReference>
<feature type="binding site" evidence="8">
    <location>
        <begin position="35"/>
        <end position="40"/>
    </location>
    <ligand>
        <name>ATP</name>
        <dbReference type="ChEBI" id="CHEBI:30616"/>
    </ligand>
</feature>
<dbReference type="InterPro" id="IPR011063">
    <property type="entry name" value="TilS/TtcA_N"/>
</dbReference>
<dbReference type="SUPFAM" id="SSF52402">
    <property type="entry name" value="Adenine nucleotide alpha hydrolases-like"/>
    <property type="match status" value="1"/>
</dbReference>
<dbReference type="InterPro" id="IPR014729">
    <property type="entry name" value="Rossmann-like_a/b/a_fold"/>
</dbReference>
<comment type="similarity">
    <text evidence="8">Belongs to the tRNA(Ile)-lysidine synthase family.</text>
</comment>
<comment type="subcellular location">
    <subcellularLocation>
        <location evidence="1 8">Cytoplasm</location>
    </subcellularLocation>
</comment>
<keyword evidence="11" id="KW-1185">Reference proteome</keyword>
<organism evidence="10 11">
    <name type="scientific">Lachnospira pectinoschiza</name>
    <dbReference type="NCBI Taxonomy" id="28052"/>
    <lineage>
        <taxon>Bacteria</taxon>
        <taxon>Bacillati</taxon>
        <taxon>Bacillota</taxon>
        <taxon>Clostridia</taxon>
        <taxon>Lachnospirales</taxon>
        <taxon>Lachnospiraceae</taxon>
        <taxon>Lachnospira</taxon>
    </lineage>
</organism>
<dbReference type="InterPro" id="IPR012795">
    <property type="entry name" value="tRNA_Ile_lys_synt_N"/>
</dbReference>
<dbReference type="SUPFAM" id="SSF82829">
    <property type="entry name" value="MesJ substrate recognition domain-like"/>
    <property type="match status" value="1"/>
</dbReference>